<feature type="region of interest" description="Disordered" evidence="1">
    <location>
        <begin position="1679"/>
        <end position="1759"/>
    </location>
</feature>
<feature type="domain" description="Plasmodium falciparum erythrocyte membrane protein 1 acidic terminal segment" evidence="4">
    <location>
        <begin position="1764"/>
        <end position="2192"/>
    </location>
</feature>
<evidence type="ECO:0000256" key="1">
    <source>
        <dbReference type="SAM" id="MobiDB-lite"/>
    </source>
</evidence>
<feature type="region of interest" description="Disordered" evidence="1">
    <location>
        <begin position="533"/>
        <end position="556"/>
    </location>
</feature>
<feature type="domain" description="Duffy-binding-like" evidence="7">
    <location>
        <begin position="1247"/>
        <end position="1403"/>
    </location>
</feature>
<dbReference type="Gene3D" id="1.10.1900.40">
    <property type="entry name" value="Acidic terminal segments, variant surface antigen of PfEMP1"/>
    <property type="match status" value="1"/>
</dbReference>
<dbReference type="FunFam" id="1.10.1900.40:FF:000001">
    <property type="entry name" value="Erythrocyte membrane protein 1"/>
    <property type="match status" value="1"/>
</dbReference>
<dbReference type="GO" id="GO:0016020">
    <property type="term" value="C:membrane"/>
    <property type="evidence" value="ECO:0007669"/>
    <property type="project" value="InterPro"/>
</dbReference>
<dbReference type="FunFam" id="1.10.1900.40:FF:000002">
    <property type="entry name" value="Erythrocyte membrane protein 1, PfEMP1"/>
    <property type="match status" value="1"/>
</dbReference>
<dbReference type="InterPro" id="IPR029211">
    <property type="entry name" value="PfEMP1_ATS"/>
</dbReference>
<protein>
    <submittedName>
        <fullName evidence="9">Erythrocyte membrane protein 1</fullName>
    </submittedName>
</protein>
<reference evidence="8 11" key="2">
    <citation type="submission" date="2018-05" db="EMBL/GenBank/DDBJ databases">
        <title>Genome assembly of Plasmodium falciparum NF54 DiCre.</title>
        <authorList>
            <person name="Baumgarten S."/>
            <person name="Treeck M."/>
            <person name="Scherf A."/>
        </authorList>
    </citation>
    <scope>NUCLEOTIDE SEQUENCE [LARGE SCALE GENOMIC DNA]</scope>
    <source>
        <strain evidence="8">NF54</strain>
    </source>
</reference>
<dbReference type="EMBL" id="QFXU01000023">
    <property type="protein sequence ID" value="KAF4326937.1"/>
    <property type="molecule type" value="Genomic_DNA"/>
</dbReference>
<dbReference type="Gene3D" id="1.20.58.1930">
    <property type="match status" value="1"/>
</dbReference>
<feature type="domain" description="Plasmodium falciparum erythrocyte membrane protein-1 N-terminal segment" evidence="5">
    <location>
        <begin position="19"/>
        <end position="58"/>
    </location>
</feature>
<dbReference type="InterPro" id="IPR041480">
    <property type="entry name" value="CIDR1_gamma"/>
</dbReference>
<dbReference type="SUPFAM" id="SSF140924">
    <property type="entry name" value="Duffy binding domain-like"/>
    <property type="match status" value="4"/>
</dbReference>
<dbReference type="Proteomes" id="UP000754359">
    <property type="component" value="Unassembled WGS sequence"/>
</dbReference>
<dbReference type="Pfam" id="PF22672">
    <property type="entry name" value="DBL_C"/>
    <property type="match status" value="2"/>
</dbReference>
<reference evidence="9 10" key="1">
    <citation type="submission" date="2017-11" db="EMBL/GenBank/DDBJ databases">
        <title>Plasmodium falciparum NF54 genome assembly.</title>
        <authorList>
            <person name="Bryant J.M."/>
            <person name="Baumgarten S."/>
            <person name="Scheidig-Benatar C."/>
            <person name="Scherf A."/>
        </authorList>
    </citation>
    <scope>NUCLEOTIDE SEQUENCE [LARGE SCALE GENOMIC DNA]</scope>
    <source>
        <strain evidence="9">NF54</strain>
    </source>
</reference>
<evidence type="ECO:0000259" key="3">
    <source>
        <dbReference type="Pfam" id="PF05424"/>
    </source>
</evidence>
<feature type="region of interest" description="Disordered" evidence="1">
    <location>
        <begin position="980"/>
        <end position="1004"/>
    </location>
</feature>
<feature type="domain" description="Cysteine-rich interdomain region 1 gamma" evidence="6">
    <location>
        <begin position="1448"/>
        <end position="1497"/>
    </location>
</feature>
<organism evidence="9 10">
    <name type="scientific">Plasmodium falciparum (isolate NF54)</name>
    <dbReference type="NCBI Taxonomy" id="5843"/>
    <lineage>
        <taxon>Eukaryota</taxon>
        <taxon>Sar</taxon>
        <taxon>Alveolata</taxon>
        <taxon>Apicomplexa</taxon>
        <taxon>Aconoidasida</taxon>
        <taxon>Haemosporida</taxon>
        <taxon>Plasmodiidae</taxon>
        <taxon>Plasmodium</taxon>
        <taxon>Plasmodium (Laverania)</taxon>
    </lineage>
</organism>
<feature type="region of interest" description="Disordered" evidence="1">
    <location>
        <begin position="821"/>
        <end position="887"/>
    </location>
</feature>
<feature type="compositionally biased region" description="Polar residues" evidence="1">
    <location>
        <begin position="987"/>
        <end position="1004"/>
    </location>
</feature>
<feature type="compositionally biased region" description="Basic and acidic residues" evidence="1">
    <location>
        <begin position="769"/>
        <end position="779"/>
    </location>
</feature>
<dbReference type="Pfam" id="PF05424">
    <property type="entry name" value="Duffy_binding"/>
    <property type="match status" value="2"/>
</dbReference>
<feature type="region of interest" description="Disordered" evidence="1">
    <location>
        <begin position="935"/>
        <end position="963"/>
    </location>
</feature>
<evidence type="ECO:0000313" key="10">
    <source>
        <dbReference type="Proteomes" id="UP000232684"/>
    </source>
</evidence>
<dbReference type="Pfam" id="PF18562">
    <property type="entry name" value="CIDR1_gamma"/>
    <property type="match status" value="1"/>
</dbReference>
<evidence type="ECO:0000313" key="9">
    <source>
        <dbReference type="EMBL" id="PKC42241.1"/>
    </source>
</evidence>
<evidence type="ECO:0000259" key="6">
    <source>
        <dbReference type="Pfam" id="PF18562"/>
    </source>
</evidence>
<dbReference type="InterPro" id="IPR054595">
    <property type="entry name" value="DBL_C"/>
</dbReference>
<dbReference type="Pfam" id="PF03011">
    <property type="entry name" value="PFEMP"/>
    <property type="match status" value="2"/>
</dbReference>
<feature type="region of interest" description="Disordered" evidence="1">
    <location>
        <begin position="757"/>
        <end position="779"/>
    </location>
</feature>
<feature type="domain" description="Duffy-binding-like" evidence="2">
    <location>
        <begin position="1515"/>
        <end position="1655"/>
    </location>
</feature>
<feature type="region of interest" description="Disordered" evidence="1">
    <location>
        <begin position="1035"/>
        <end position="1068"/>
    </location>
</feature>
<dbReference type="InterPro" id="IPR042202">
    <property type="entry name" value="Duffy-ag-bd_sf"/>
</dbReference>
<feature type="domain" description="Duffy-antigen binding" evidence="3">
    <location>
        <begin position="964"/>
        <end position="1169"/>
    </location>
</feature>
<dbReference type="InterPro" id="IPR008602">
    <property type="entry name" value="Duffy-antigen-binding"/>
</dbReference>
<feature type="compositionally biased region" description="Basic and acidic residues" evidence="1">
    <location>
        <begin position="876"/>
        <end position="887"/>
    </location>
</feature>
<dbReference type="Pfam" id="PF15445">
    <property type="entry name" value="ATS"/>
    <property type="match status" value="1"/>
</dbReference>
<dbReference type="InterPro" id="IPR004258">
    <property type="entry name" value="DBL"/>
</dbReference>
<dbReference type="GO" id="GO:0046789">
    <property type="term" value="F:host cell surface receptor binding"/>
    <property type="evidence" value="ECO:0007669"/>
    <property type="project" value="InterPro"/>
</dbReference>
<evidence type="ECO:0000313" key="8">
    <source>
        <dbReference type="EMBL" id="KAF4326937.1"/>
    </source>
</evidence>
<gene>
    <name evidence="9" type="ORF">CK202_5476</name>
    <name evidence="8" type="ORF">CYL21_5265</name>
</gene>
<feature type="domain" description="Duffy-binding-like" evidence="2">
    <location>
        <begin position="664"/>
        <end position="823"/>
    </location>
</feature>
<feature type="compositionally biased region" description="Basic and acidic residues" evidence="1">
    <location>
        <begin position="1714"/>
        <end position="1733"/>
    </location>
</feature>
<feature type="compositionally biased region" description="Polar residues" evidence="1">
    <location>
        <begin position="1045"/>
        <end position="1063"/>
    </location>
</feature>
<feature type="compositionally biased region" description="Basic and acidic residues" evidence="1">
    <location>
        <begin position="533"/>
        <end position="547"/>
    </location>
</feature>
<dbReference type="InterPro" id="IPR029210">
    <property type="entry name" value="PfEMP1_NTS"/>
</dbReference>
<dbReference type="InterPro" id="IPR044932">
    <property type="entry name" value="PfEMP1_ATS_sf"/>
</dbReference>
<feature type="domain" description="Duffy-binding-like" evidence="7">
    <location>
        <begin position="322"/>
        <end position="481"/>
    </location>
</feature>
<evidence type="ECO:0000259" key="2">
    <source>
        <dbReference type="Pfam" id="PF03011"/>
    </source>
</evidence>
<dbReference type="Gene3D" id="1.20.1310.20">
    <property type="entry name" value="Duffy-antigen binding domain"/>
    <property type="match status" value="2"/>
</dbReference>
<feature type="domain" description="Duffy-antigen binding" evidence="3">
    <location>
        <begin position="123"/>
        <end position="318"/>
    </location>
</feature>
<dbReference type="FunFam" id="1.20.58.830:FF:000004">
    <property type="entry name" value="Erythrocyte membrane protein 1, PfEMP1"/>
    <property type="match status" value="1"/>
</dbReference>
<dbReference type="Proteomes" id="UP000232684">
    <property type="component" value="Unassembled WGS sequence"/>
</dbReference>
<evidence type="ECO:0000259" key="7">
    <source>
        <dbReference type="Pfam" id="PF22672"/>
    </source>
</evidence>
<dbReference type="FunFam" id="1.20.1310.20:FF:000001">
    <property type="entry name" value="Erythrocyte membrane protein 1, PfEMP1"/>
    <property type="match status" value="1"/>
</dbReference>
<dbReference type="SMR" id="A0A2I0BPD8"/>
<proteinExistence type="predicted"/>
<dbReference type="FunFam" id="1.20.58.1930:FF:000001">
    <property type="entry name" value="Erythrocyte membrane protein 1, PfEMP1"/>
    <property type="match status" value="1"/>
</dbReference>
<dbReference type="Pfam" id="PF15447">
    <property type="entry name" value="NTS"/>
    <property type="match status" value="1"/>
</dbReference>
<name>A0A2I0BPD8_PLAFO</name>
<dbReference type="FunFam" id="1.20.58.830:FF:000009">
    <property type="entry name" value="Erythrocyte membrane protein 1, PfEMP1"/>
    <property type="match status" value="1"/>
</dbReference>
<dbReference type="FunFam" id="1.20.1310.20:FF:000021">
    <property type="entry name" value="Erythrocyte membrane protein 1, PfEMP1"/>
    <property type="match status" value="1"/>
</dbReference>
<evidence type="ECO:0000313" key="11">
    <source>
        <dbReference type="Proteomes" id="UP000754359"/>
    </source>
</evidence>
<sequence length="2192" mass="248942">MARDPRGGGSEEDDIDHKSVKHLLDSIGKIVHDQVKNGADGTAKKYIKELKGDLSKATFSSEETASSIETCYLVKEYYNNHVNGGDVSGERNPCRKEDVKRFSDKEGAECTNNKINCNKGGCGACAPYRRLHVCDKNMEKMGRTSMTTHKLLAEVCYAAKYEGASITLHYPQYQEKYDDSPSEMCTMLARSFADIGDIVRGKDLFIGYNQKDRKEKEQLQNKLKYIFKKIHEKLDSEAQTRYNDATGNFYQLREDWWTANRATIWEAMTCSEDLKNSSYFRQTCSDERGGAQANDKCRCPNGNNQVPTYFDYVPQYLRWFEEWAEDFCRKKKKYVDIVKKFCREGENGKEKYCSLNGYDCTKTKLAVGKYRMGNQCTKCFFACYPYENWIEKQKEQFDKQKKIYDKEIKIYTEGAPRSSSRKKRDAGGTTNYDGYIKKFYGELKNHGYGDVNNFLEKLSDEDVCKKVQDTQGGKINFKNVKSSSASVPGGGNDVVAASGDRGKGASADSNSNKTFYRSEYCQPCPYCGMKKKSDGSGGWEKRSETDNCTRGNLYKPKGDAEATPIKILKSGKGHKDIEKKLNEFCQEQNRSDGSSSGGGGKNSNNQELYEEWKCYNDVEKDGQDGVDDDDEEDVQKVKNAGGLCILQKTNGKENVNKQKTFYDFFYYWVAHMLKDSIHWRTRRLRKCINDGTTMKCINGCHGKCDCFQKWIEQKKKDEWKPIKDHFYKQEGFGEQGSEKLPHYMVLEIVLEEEFLKEVSEDESENNSENPHEDAQETKRIKDMFEKKKKKNNDEVASNEETIIDFMLEEELKDAKQCIEKHTCPPQEGLARSATDPQPRSEEKEEEEEDDDEDDEDGDEVEEEEPHTEDTTEGSATEEKEAPKVVEPAVKKEEVNVCSIVGGILTGSGNLNDACSQKYGYPQRHWGWKCIPSGDNTTTREGSGEATKSGATTGSGKDGATGGSICVPPRRRRLYVTPLTRLAGGDGNTQAGETTQGNGASTETPEASLRRAFVESAAVETFFLWHKYKTVKQKELDEKKKQQQENVLSQLSGDTISGEQNPQSKLEKGEIPDDFKRLMFYTLGDYRDIVVRGVADDKNGGNNIILNASGNKQDMDKIQKKIDKILKQSASKPGQEPNSKREEFWTTHGPDIWKGMVCALTYKESKNGDKTIVKDGAVYDKFFGENNNDNPGSKPKTNGTYQENYDYNIVTLKEDESGGGPKPAGVNEAPPKLSDFVLRPTYFRYLEEWGETFCSERMKRLKQIYEDCKVGENGDRRRDGKKNPKCSCYGEDCEEIFSKKYDTVSSLECPNCAKYCRFYKRWIDRKRKEYDKQEKIYVQQKSNYENESNNHDKGFCTKLKENYTDAAKFLERLKDGPCKNDSEEGKKGRDKLDFNEPDETFKDADNCKPCSEFKINCKNGKCSDEEKRKCNGTTVITKDNIEKMKDSNGNVDMLVIDKSGNGSQNDLKDCEGKGIFTGIRKEQWKCRNVCGYIVCGLKGDNGQKVNEKHIIQIRALVTHWVQYFLEDYNRIKQKISHCIKNSDGSKCENKCNDKCNCASKWIDEKSTEWTNLKNLYLQQYGGNDSGESYPVKTILQELQPKTELNKAIKPCGDLHQFEESRHCNGAASSENGKPQKKDIVECLLDRLKKKATSCPAPTSGENPTQCQEPPLVEDNDEAIEEENSVTQPNICPPQTPPKQEEKDTCEPAAEETEPAEEKSSEEPDKQKPDQDKSADTPARAPAAPPSTPGPQPLPSDNTSDILKTTIPFGIALALTSIALLFLKKKTKHPVDLFSVINIPKSDYDIPTKLSPNRYIPYTSGKYRGKRYIYLEGDSGTDSGYTDHYSDITSSSESEYEELDINDIYVPGSPKYKTLIEVVLEPSGNNTTASGKNTPSDTQNDIQNDGIPSSKITDNEWNTLKDDFISNMLQNEPNTEPNILHDNLDNNTNTTMSRDNMEEKPFITSIHDRDLYTGEEISYNINMSTNSMDDTKYVSNNVYSGIDLINDTLSGNAHIDIYDEVLKRKENELFGTNHVKQTSIHSVAKLTNSDPIHNQLELFHTWLDRHRDMCEQWSNKEELLDKLKEEWENETHSGNTHPSDSNKTLNTDVSIQIDMDHEKRMKEFTNMDTILEDLEKYNEPYYDVQDDIYYDVNDHDASTVDSNAMDVPSKVQIEMDVNTKLVKEKYPIADVWDI</sequence>
<dbReference type="Gene3D" id="1.20.58.830">
    <property type="match status" value="3"/>
</dbReference>
<feature type="compositionally biased region" description="Pro residues" evidence="1">
    <location>
        <begin position="1741"/>
        <end position="1752"/>
    </location>
</feature>
<accession>A0A2I0BPD8</accession>
<evidence type="ECO:0000259" key="5">
    <source>
        <dbReference type="Pfam" id="PF15447"/>
    </source>
</evidence>
<comment type="caution">
    <text evidence="9">The sequence shown here is derived from an EMBL/GenBank/DDBJ whole genome shotgun (WGS) entry which is preliminary data.</text>
</comment>
<dbReference type="FunFam" id="1.20.58.830:FF:000001">
    <property type="entry name" value="Erythrocyte membrane protein 1, PfEMP1"/>
    <property type="match status" value="1"/>
</dbReference>
<feature type="region of interest" description="Disordered" evidence="1">
    <location>
        <begin position="1881"/>
        <end position="1911"/>
    </location>
</feature>
<dbReference type="EMBL" id="NYMT01000019">
    <property type="protein sequence ID" value="PKC42241.1"/>
    <property type="molecule type" value="Genomic_DNA"/>
</dbReference>
<dbReference type="VEuPathDB" id="PlasmoDB:PfNF54_070017300"/>
<evidence type="ECO:0000259" key="4">
    <source>
        <dbReference type="Pfam" id="PF15445"/>
    </source>
</evidence>
<feature type="compositionally biased region" description="Acidic residues" evidence="1">
    <location>
        <begin position="843"/>
        <end position="866"/>
    </location>
</feature>